<dbReference type="InterPro" id="IPR046342">
    <property type="entry name" value="CBS_dom_sf"/>
</dbReference>
<feature type="domain" description="CBS" evidence="3">
    <location>
        <begin position="18"/>
        <end position="78"/>
    </location>
</feature>
<evidence type="ECO:0000256" key="2">
    <source>
        <dbReference type="PROSITE-ProRule" id="PRU00703"/>
    </source>
</evidence>
<dbReference type="Proteomes" id="UP000009139">
    <property type="component" value="Chromosome"/>
</dbReference>
<proteinExistence type="predicted"/>
<dbReference type="PROSITE" id="PS51371">
    <property type="entry name" value="CBS"/>
    <property type="match status" value="2"/>
</dbReference>
<dbReference type="RefSeq" id="WP_010867691.1">
    <property type="nucleotide sequence ID" value="NC_000868.1"/>
</dbReference>
<dbReference type="InterPro" id="IPR051257">
    <property type="entry name" value="Diverse_CBS-Domain"/>
</dbReference>
<feature type="domain" description="CBS" evidence="3">
    <location>
        <begin position="100"/>
        <end position="156"/>
    </location>
</feature>
<reference evidence="4" key="3">
    <citation type="journal article" date="2001" name="Genome Res.">
        <title>Genome evolution at the genus level: comparison of three complete genomes of hyperthermophilic archaea.</title>
        <authorList>
            <person name="Lecompte O."/>
            <person name="Ripp R."/>
            <person name="Puzos-Barbe V."/>
            <person name="Duprat S."/>
            <person name="Heilig R."/>
            <person name="Dietrich J."/>
            <person name="Thierry J.C."/>
            <person name="Poch O."/>
        </authorList>
    </citation>
    <scope>NUCLEOTIDE SEQUENCE</scope>
    <source>
        <strain evidence="4">Orsay</strain>
    </source>
</reference>
<dbReference type="AlphaFoldDB" id="Q9V161"/>
<dbReference type="PIR" id="B75176">
    <property type="entry name" value="B75176"/>
</dbReference>
<dbReference type="HOGENOM" id="CLU_1551886_0_0_2"/>
<name>Q9V161_PYRAB</name>
<reference evidence="4 6" key="4">
    <citation type="journal article" date="2003" name="Mol. Microbiol.">
        <title>An integrated analysis of the genome of the hyperthermophilic archaeon Pyrococcus abyssi.</title>
        <authorList>
            <person name="Cohen G."/>
            <person name="Barbe V."/>
            <person name="Flament D."/>
            <person name="Galperin M."/>
            <person name="Heilig R."/>
            <person name="Ripp R."/>
            <person name="Lecompte O."/>
            <person name="Prieur D."/>
            <person name="Poch O."/>
            <person name="Quellerou J."/>
            <person name="Thierry J.C."/>
            <person name="Van der Oost J."/>
            <person name="Weissenbach J."/>
            <person name="Zivanovic Y."/>
            <person name="Forterre P."/>
        </authorList>
    </citation>
    <scope>NUCLEOTIDE SEQUENCE [LARGE SCALE GENOMIC DNA]</scope>
    <source>
        <strain evidence="6">GE5 / Orsay</strain>
        <strain evidence="4">Orsay</strain>
    </source>
</reference>
<organism evidence="4 6">
    <name type="scientific">Pyrococcus abyssi (strain GE5 / Orsay)</name>
    <dbReference type="NCBI Taxonomy" id="272844"/>
    <lineage>
        <taxon>Archaea</taxon>
        <taxon>Methanobacteriati</taxon>
        <taxon>Methanobacteriota</taxon>
        <taxon>Thermococci</taxon>
        <taxon>Thermococcales</taxon>
        <taxon>Thermococcaceae</taxon>
        <taxon>Pyrococcus</taxon>
    </lineage>
</organism>
<evidence type="ECO:0000313" key="4">
    <source>
        <dbReference type="EMBL" id="CAB49489.1"/>
    </source>
</evidence>
<protein>
    <submittedName>
        <fullName evidence="5">Putative signal transduction protein with CBS domains</fullName>
    </submittedName>
</protein>
<dbReference type="eggNOG" id="arCOG05097">
    <property type="taxonomic scope" value="Archaea"/>
</dbReference>
<dbReference type="PATRIC" id="fig|272844.11.peg.605"/>
<dbReference type="EMBL" id="HE613800">
    <property type="protein sequence ID" value="CCE69959.1"/>
    <property type="molecule type" value="Genomic_DNA"/>
</dbReference>
<evidence type="ECO:0000259" key="3">
    <source>
        <dbReference type="PROSITE" id="PS51371"/>
    </source>
</evidence>
<reference evidence="5 7" key="5">
    <citation type="journal article" date="2012" name="Curr. Microbiol.">
        <title>Re-annotation of two hyperthermophilic archaea Pyrococcus abyssi GE5 and Pyrococcus furiosus DSM 3638.</title>
        <authorList>
            <person name="Gao J."/>
            <person name="Wang J."/>
        </authorList>
    </citation>
    <scope>GENOME REANNOTATION</scope>
    <source>
        <strain evidence="5">GE5</strain>
        <strain evidence="7">GE5 / Orsay</strain>
    </source>
</reference>
<dbReference type="KEGG" id="pab:PAB0389"/>
<dbReference type="SUPFAM" id="SSF54631">
    <property type="entry name" value="CBS-domain pair"/>
    <property type="match status" value="1"/>
</dbReference>
<dbReference type="PANTHER" id="PTHR43080">
    <property type="entry name" value="CBS DOMAIN-CONTAINING PROTEIN CBSX3, MITOCHONDRIAL"/>
    <property type="match status" value="1"/>
</dbReference>
<dbReference type="Pfam" id="PF00571">
    <property type="entry name" value="CBS"/>
    <property type="match status" value="2"/>
</dbReference>
<keyword evidence="6" id="KW-1185">Reference proteome</keyword>
<gene>
    <name evidence="4" type="ordered locus">PAB0389</name>
</gene>
<dbReference type="Gene3D" id="3.10.580.10">
    <property type="entry name" value="CBS-domain"/>
    <property type="match status" value="1"/>
</dbReference>
<keyword evidence="1 2" id="KW-0129">CBS domain</keyword>
<sequence>MDLERALNAFHSMKLKQITPPLSQMPIVEEDSPIVDALKILRTRHHVWVVNNKEDMRLVGVIRYQDVMEILLPPRRARLGTISSLFKSILGGAQKAGEIMERNVLTIDENVTVLEALEKMNRYRVPILALVDEDGRLKGEVSLRLLITEFLRLMRVGGEEWSRQHGSSSQSESP</sequence>
<dbReference type="EMBL" id="AJ248284">
    <property type="protein sequence ID" value="CAB49489.1"/>
    <property type="molecule type" value="Genomic_DNA"/>
</dbReference>
<dbReference type="SMART" id="SM00116">
    <property type="entry name" value="CBS"/>
    <property type="match status" value="2"/>
</dbReference>
<evidence type="ECO:0000256" key="1">
    <source>
        <dbReference type="ARBA" id="ARBA00023122"/>
    </source>
</evidence>
<dbReference type="InterPro" id="IPR016761">
    <property type="entry name" value="UCP019454_CBS"/>
</dbReference>
<evidence type="ECO:0000313" key="6">
    <source>
        <dbReference type="Proteomes" id="UP000000810"/>
    </source>
</evidence>
<dbReference type="CDD" id="cd02205">
    <property type="entry name" value="CBS_pair_SF"/>
    <property type="match status" value="1"/>
</dbReference>
<reference evidence="4" key="2">
    <citation type="journal article" date="2000" name="J. Mol. Biol.">
        <title>Archaeal homologs of eukaryotic methylation guide small nucleolar RNAs: lessons from the Pyrococcus genomes.</title>
        <authorList>
            <person name="Gaspin C."/>
            <person name="Cavaille J."/>
            <person name="Erauso G."/>
        </authorList>
    </citation>
    <scope>NUCLEOTIDE SEQUENCE</scope>
    <source>
        <strain evidence="4">Orsay</strain>
    </source>
</reference>
<evidence type="ECO:0000313" key="7">
    <source>
        <dbReference type="Proteomes" id="UP000009139"/>
    </source>
</evidence>
<dbReference type="PANTHER" id="PTHR43080:SF2">
    <property type="entry name" value="CBS DOMAIN-CONTAINING PROTEIN"/>
    <property type="match status" value="1"/>
</dbReference>
<evidence type="ECO:0000313" key="5">
    <source>
        <dbReference type="EMBL" id="CCE69959.1"/>
    </source>
</evidence>
<dbReference type="Proteomes" id="UP000000810">
    <property type="component" value="Chromosome"/>
</dbReference>
<dbReference type="STRING" id="272844.PAB0389"/>
<accession>Q9V161</accession>
<dbReference type="OrthoDB" id="85365at2157"/>
<dbReference type="PIRSF" id="PIRSF019454">
    <property type="entry name" value="UCP019454_CBS_PAB0389"/>
    <property type="match status" value="1"/>
</dbReference>
<reference evidence="4" key="1">
    <citation type="submission" date="1999-07" db="EMBL/GenBank/DDBJ databases">
        <authorList>
            <person name="Genoscope"/>
        </authorList>
    </citation>
    <scope>NUCLEOTIDE SEQUENCE</scope>
    <source>
        <strain evidence="4">Orsay</strain>
    </source>
</reference>
<dbReference type="InterPro" id="IPR000644">
    <property type="entry name" value="CBS_dom"/>
</dbReference>